<protein>
    <submittedName>
        <fullName evidence="2">Uncharacterized protein</fullName>
    </submittedName>
</protein>
<keyword evidence="3" id="KW-1185">Reference proteome</keyword>
<sequence>MSEQNATDAATTASAAPATKKSYAKARHRWSKEVSTVEFQLDNFESTATVLWRKRNEMVIKKGAKLRREAPLNKDGSVGLDDRWGNMLRQEHADAIEDFETTEDIVLKSVNEVGLFLYFGRANGWLQFFDKDGKSINDWTVVQ</sequence>
<organism evidence="2 3">
    <name type="scientific">Bifidobacterium subtile</name>
    <dbReference type="NCBI Taxonomy" id="77635"/>
    <lineage>
        <taxon>Bacteria</taxon>
        <taxon>Bacillati</taxon>
        <taxon>Actinomycetota</taxon>
        <taxon>Actinomycetes</taxon>
        <taxon>Bifidobacteriales</taxon>
        <taxon>Bifidobacteriaceae</taxon>
        <taxon>Bifidobacterium</taxon>
    </lineage>
</organism>
<dbReference type="EMBL" id="JGZR01000005">
    <property type="protein sequence ID" value="KFJ04172.1"/>
    <property type="molecule type" value="Genomic_DNA"/>
</dbReference>
<evidence type="ECO:0000313" key="3">
    <source>
        <dbReference type="Proteomes" id="UP000029055"/>
    </source>
</evidence>
<comment type="caution">
    <text evidence="2">The sequence shown here is derived from an EMBL/GenBank/DDBJ whole genome shotgun (WGS) entry which is preliminary data.</text>
</comment>
<reference evidence="2 3" key="1">
    <citation type="submission" date="2014-03" db="EMBL/GenBank/DDBJ databases">
        <title>Genomics of Bifidobacteria.</title>
        <authorList>
            <person name="Ventura M."/>
            <person name="Milani C."/>
            <person name="Lugli G.A."/>
        </authorList>
    </citation>
    <scope>NUCLEOTIDE SEQUENCE [LARGE SCALE GENOMIC DNA]</scope>
    <source>
        <strain evidence="2 3">LMG 11597</strain>
    </source>
</reference>
<name>A0A087E8S1_9BIFI</name>
<dbReference type="STRING" id="77635.BISU_1210"/>
<evidence type="ECO:0000313" key="2">
    <source>
        <dbReference type="EMBL" id="KFJ04172.1"/>
    </source>
</evidence>
<proteinExistence type="predicted"/>
<accession>A0A087E8S1</accession>
<dbReference type="OrthoDB" id="3238747at2"/>
<dbReference type="AlphaFoldDB" id="A0A087E8S1"/>
<evidence type="ECO:0000256" key="1">
    <source>
        <dbReference type="SAM" id="MobiDB-lite"/>
    </source>
</evidence>
<feature type="region of interest" description="Disordered" evidence="1">
    <location>
        <begin position="1"/>
        <end position="21"/>
    </location>
</feature>
<dbReference type="eggNOG" id="ENOG5032VTB">
    <property type="taxonomic scope" value="Bacteria"/>
</dbReference>
<dbReference type="Proteomes" id="UP000029055">
    <property type="component" value="Unassembled WGS sequence"/>
</dbReference>
<gene>
    <name evidence="2" type="ORF">BISU_1210</name>
</gene>
<dbReference type="RefSeq" id="WP_024463442.1">
    <property type="nucleotide sequence ID" value="NZ_CP062939.1"/>
</dbReference>